<proteinExistence type="inferred from homology"/>
<keyword evidence="4" id="KW-0997">Cell inner membrane</keyword>
<keyword evidence="3" id="KW-1003">Cell membrane</keyword>
<feature type="transmembrane region" description="Helical" evidence="8">
    <location>
        <begin position="61"/>
        <end position="87"/>
    </location>
</feature>
<feature type="domain" description="ABC transmembrane type-1" evidence="9">
    <location>
        <begin position="334"/>
        <end position="540"/>
    </location>
</feature>
<comment type="subcellular location">
    <subcellularLocation>
        <location evidence="1">Cell inner membrane</location>
        <topology evidence="1">Multi-pass membrane protein</topology>
    </subcellularLocation>
    <subcellularLocation>
        <location evidence="8">Cell membrane</location>
        <topology evidence="8">Multi-pass membrane protein</topology>
    </subcellularLocation>
</comment>
<organism evidence="10 11">
    <name type="scientific">Tumebacillus lipolyticus</name>
    <dbReference type="NCBI Taxonomy" id="1280370"/>
    <lineage>
        <taxon>Bacteria</taxon>
        <taxon>Bacillati</taxon>
        <taxon>Bacillota</taxon>
        <taxon>Bacilli</taxon>
        <taxon>Bacillales</taxon>
        <taxon>Alicyclobacillaceae</taxon>
        <taxon>Tumebacillus</taxon>
    </lineage>
</organism>
<evidence type="ECO:0000256" key="2">
    <source>
        <dbReference type="ARBA" id="ARBA00022448"/>
    </source>
</evidence>
<comment type="similarity">
    <text evidence="8">Belongs to the binding-protein-dependent transport system permease family.</text>
</comment>
<feature type="transmembrane region" description="Helical" evidence="8">
    <location>
        <begin position="518"/>
        <end position="540"/>
    </location>
</feature>
<feature type="domain" description="ABC transmembrane type-1" evidence="9">
    <location>
        <begin position="59"/>
        <end position="261"/>
    </location>
</feature>
<evidence type="ECO:0000313" key="11">
    <source>
        <dbReference type="Proteomes" id="UP001597343"/>
    </source>
</evidence>
<feature type="transmembrane region" description="Helical" evidence="8">
    <location>
        <begin position="248"/>
        <end position="266"/>
    </location>
</feature>
<dbReference type="RefSeq" id="WP_386045510.1">
    <property type="nucleotide sequence ID" value="NZ_JBHUIO010000005.1"/>
</dbReference>
<evidence type="ECO:0000256" key="3">
    <source>
        <dbReference type="ARBA" id="ARBA00022475"/>
    </source>
</evidence>
<evidence type="ECO:0000256" key="6">
    <source>
        <dbReference type="ARBA" id="ARBA00022989"/>
    </source>
</evidence>
<evidence type="ECO:0000313" key="10">
    <source>
        <dbReference type="EMBL" id="MFD2169957.1"/>
    </source>
</evidence>
<keyword evidence="7 8" id="KW-0472">Membrane</keyword>
<dbReference type="SUPFAM" id="SSF161098">
    <property type="entry name" value="MetI-like"/>
    <property type="match status" value="2"/>
</dbReference>
<keyword evidence="5 8" id="KW-0812">Transmembrane</keyword>
<evidence type="ECO:0000256" key="1">
    <source>
        <dbReference type="ARBA" id="ARBA00004429"/>
    </source>
</evidence>
<dbReference type="PANTHER" id="PTHR43357:SF3">
    <property type="entry name" value="FE(3+)-TRANSPORT SYSTEM PERMEASE PROTEIN FBPB 2"/>
    <property type="match status" value="1"/>
</dbReference>
<dbReference type="InterPro" id="IPR035906">
    <property type="entry name" value="MetI-like_sf"/>
</dbReference>
<dbReference type="Proteomes" id="UP001597343">
    <property type="component" value="Unassembled WGS sequence"/>
</dbReference>
<keyword evidence="2 8" id="KW-0813">Transport</keyword>
<evidence type="ECO:0000259" key="9">
    <source>
        <dbReference type="PROSITE" id="PS50928"/>
    </source>
</evidence>
<feature type="transmembrane region" description="Helical" evidence="8">
    <location>
        <begin position="16"/>
        <end position="41"/>
    </location>
</feature>
<feature type="transmembrane region" description="Helical" evidence="8">
    <location>
        <begin position="416"/>
        <end position="439"/>
    </location>
</feature>
<feature type="transmembrane region" description="Helical" evidence="8">
    <location>
        <begin position="376"/>
        <end position="396"/>
    </location>
</feature>
<dbReference type="Pfam" id="PF00528">
    <property type="entry name" value="BPD_transp_1"/>
    <property type="match status" value="2"/>
</dbReference>
<dbReference type="EMBL" id="JBHUIO010000005">
    <property type="protein sequence ID" value="MFD2169957.1"/>
    <property type="molecule type" value="Genomic_DNA"/>
</dbReference>
<dbReference type="CDD" id="cd06261">
    <property type="entry name" value="TM_PBP2"/>
    <property type="match status" value="2"/>
</dbReference>
<feature type="transmembrane region" description="Helical" evidence="8">
    <location>
        <begin position="189"/>
        <end position="211"/>
    </location>
</feature>
<dbReference type="Gene3D" id="1.10.3720.10">
    <property type="entry name" value="MetI-like"/>
    <property type="match status" value="2"/>
</dbReference>
<gene>
    <name evidence="10" type="ORF">ACFSOY_08110</name>
</gene>
<feature type="transmembrane region" description="Helical" evidence="8">
    <location>
        <begin position="333"/>
        <end position="355"/>
    </location>
</feature>
<evidence type="ECO:0000256" key="5">
    <source>
        <dbReference type="ARBA" id="ARBA00022692"/>
    </source>
</evidence>
<dbReference type="PANTHER" id="PTHR43357">
    <property type="entry name" value="INNER MEMBRANE ABC TRANSPORTER PERMEASE PROTEIN YDCV"/>
    <property type="match status" value="1"/>
</dbReference>
<feature type="transmembrane region" description="Helical" evidence="8">
    <location>
        <begin position="148"/>
        <end position="168"/>
    </location>
</feature>
<feature type="transmembrane region" description="Helical" evidence="8">
    <location>
        <begin position="476"/>
        <end position="498"/>
    </location>
</feature>
<evidence type="ECO:0000256" key="4">
    <source>
        <dbReference type="ARBA" id="ARBA00022519"/>
    </source>
</evidence>
<feature type="transmembrane region" description="Helical" evidence="8">
    <location>
        <begin position="287"/>
        <end position="313"/>
    </location>
</feature>
<feature type="transmembrane region" description="Helical" evidence="8">
    <location>
        <begin position="94"/>
        <end position="114"/>
    </location>
</feature>
<keyword evidence="11" id="KW-1185">Reference proteome</keyword>
<keyword evidence="6 8" id="KW-1133">Transmembrane helix</keyword>
<comment type="caution">
    <text evidence="10">The sequence shown here is derived from an EMBL/GenBank/DDBJ whole genome shotgun (WGS) entry which is preliminary data.</text>
</comment>
<sequence length="549" mass="61816">MSWTTIRRSMKKHTNAWLIVSLVGAAVILLPVFSILVSLFLEPNENWQHIKEYLLTDSILQTIWLVLFTGLFTVLIGVGLAWLVAAYDFPLKRFFRWGLILPLAIPPYIAAYTFSTMMSYTGVVQKTLRELGIEANQSWFDLMSLKGAIFVFTMFLFPYVYLITRSFLERQSGSFIENAQLLGRRPFSIFWRVVLPMSRPAIFGGVTLVIFEVISDYGVTSYYGIHTISTAIFQTWFGMYDLDSAVRLAAWMMVGLIGFFLVERVLRRQRRYSTPTAKLNPLVPKKLRGWSAFLAVACCGLVFAIAFLIPLLQLISWSALSYQDVLTTTFTELAYNTVLVALLSTAIIIVFAVMVAQVCRLQKNWFSYALSKMVTAGYSIPGAIIAMGVLALFVWLDKRLVPLYQWLGNEQAPLVLSLSIAMLVFAYVVRFMATGYNAIDAGFEKIGTKYAEASQLLGRGMTATFWKVDLPLIKGAILSGAILTFVEIIKELPLALLLRPFNFETLSTKTYQFASDERIIEAAVPALFIIAVSTISVIIFHQVGKRLER</sequence>
<name>A0ABW4ZVN0_9BACL</name>
<evidence type="ECO:0000256" key="8">
    <source>
        <dbReference type="RuleBase" id="RU363032"/>
    </source>
</evidence>
<protein>
    <submittedName>
        <fullName evidence="10">ABC transporter permease</fullName>
    </submittedName>
</protein>
<reference evidence="11" key="1">
    <citation type="journal article" date="2019" name="Int. J. Syst. Evol. Microbiol.">
        <title>The Global Catalogue of Microorganisms (GCM) 10K type strain sequencing project: providing services to taxonomists for standard genome sequencing and annotation.</title>
        <authorList>
            <consortium name="The Broad Institute Genomics Platform"/>
            <consortium name="The Broad Institute Genome Sequencing Center for Infectious Disease"/>
            <person name="Wu L."/>
            <person name="Ma J."/>
        </authorList>
    </citation>
    <scope>NUCLEOTIDE SEQUENCE [LARGE SCALE GENOMIC DNA]</scope>
    <source>
        <strain evidence="11">CGMCC 1.13574</strain>
    </source>
</reference>
<accession>A0ABW4ZVN0</accession>
<dbReference type="PROSITE" id="PS50928">
    <property type="entry name" value="ABC_TM1"/>
    <property type="match status" value="2"/>
</dbReference>
<dbReference type="InterPro" id="IPR000515">
    <property type="entry name" value="MetI-like"/>
</dbReference>
<evidence type="ECO:0000256" key="7">
    <source>
        <dbReference type="ARBA" id="ARBA00023136"/>
    </source>
</evidence>